<keyword evidence="2" id="KW-1185">Reference proteome</keyword>
<dbReference type="EMBL" id="JXTB01000015">
    <property type="protein sequence ID" value="PON77031.1"/>
    <property type="molecule type" value="Genomic_DNA"/>
</dbReference>
<reference evidence="2" key="1">
    <citation type="submission" date="2016-06" db="EMBL/GenBank/DDBJ databases">
        <title>Parallel loss of symbiosis genes in relatives of nitrogen-fixing non-legume Parasponia.</title>
        <authorList>
            <person name="Van Velzen R."/>
            <person name="Holmer R."/>
            <person name="Bu F."/>
            <person name="Rutten L."/>
            <person name="Van Zeijl A."/>
            <person name="Liu W."/>
            <person name="Santuari L."/>
            <person name="Cao Q."/>
            <person name="Sharma T."/>
            <person name="Shen D."/>
            <person name="Roswanjaya Y."/>
            <person name="Wardhani T."/>
            <person name="Kalhor M.S."/>
            <person name="Jansen J."/>
            <person name="Van den Hoogen J."/>
            <person name="Gungor B."/>
            <person name="Hartog M."/>
            <person name="Hontelez J."/>
            <person name="Verver J."/>
            <person name="Yang W.-C."/>
            <person name="Schijlen E."/>
            <person name="Repin R."/>
            <person name="Schilthuizen M."/>
            <person name="Schranz E."/>
            <person name="Heidstra R."/>
            <person name="Miyata K."/>
            <person name="Fedorova E."/>
            <person name="Kohlen W."/>
            <person name="Bisseling T."/>
            <person name="Smit S."/>
            <person name="Geurts R."/>
        </authorList>
    </citation>
    <scope>NUCLEOTIDE SEQUENCE [LARGE SCALE GENOMIC DNA]</scope>
    <source>
        <strain evidence="2">cv. WU1-14</strain>
    </source>
</reference>
<dbReference type="AlphaFoldDB" id="A0A2P5DUQ9"/>
<organism evidence="1 2">
    <name type="scientific">Parasponia andersonii</name>
    <name type="common">Sponia andersonii</name>
    <dbReference type="NCBI Taxonomy" id="3476"/>
    <lineage>
        <taxon>Eukaryota</taxon>
        <taxon>Viridiplantae</taxon>
        <taxon>Streptophyta</taxon>
        <taxon>Embryophyta</taxon>
        <taxon>Tracheophyta</taxon>
        <taxon>Spermatophyta</taxon>
        <taxon>Magnoliopsida</taxon>
        <taxon>eudicotyledons</taxon>
        <taxon>Gunneridae</taxon>
        <taxon>Pentapetalae</taxon>
        <taxon>rosids</taxon>
        <taxon>fabids</taxon>
        <taxon>Rosales</taxon>
        <taxon>Cannabaceae</taxon>
        <taxon>Parasponia</taxon>
    </lineage>
</organism>
<sequence>MDINKSWMSIRNRLSTQFRSGAKALAERSKAFINDQVTAESEDEGDEIHDLMADIARVSGP</sequence>
<feature type="non-terminal residue" evidence="1">
    <location>
        <position position="61"/>
    </location>
</feature>
<comment type="caution">
    <text evidence="1">The sequence shown here is derived from an EMBL/GenBank/DDBJ whole genome shotgun (WGS) entry which is preliminary data.</text>
</comment>
<proteinExistence type="predicted"/>
<evidence type="ECO:0000313" key="1">
    <source>
        <dbReference type="EMBL" id="PON77031.1"/>
    </source>
</evidence>
<name>A0A2P5DUQ9_PARAD</name>
<accession>A0A2P5DUQ9</accession>
<evidence type="ECO:0000313" key="2">
    <source>
        <dbReference type="Proteomes" id="UP000237105"/>
    </source>
</evidence>
<protein>
    <submittedName>
        <fullName evidence="1">Uncharacterized protein</fullName>
    </submittedName>
</protein>
<gene>
    <name evidence="1" type="ORF">PanWU01x14_030400</name>
</gene>
<dbReference type="Proteomes" id="UP000237105">
    <property type="component" value="Unassembled WGS sequence"/>
</dbReference>